<dbReference type="RefSeq" id="WP_090242823.1">
    <property type="nucleotide sequence ID" value="NZ_FOQL01000003.1"/>
</dbReference>
<keyword evidence="2" id="KW-1185">Reference proteome</keyword>
<organism evidence="1 2">
    <name type="scientific">Pseudomonas guineae</name>
    <dbReference type="NCBI Taxonomy" id="425504"/>
    <lineage>
        <taxon>Bacteria</taxon>
        <taxon>Pseudomonadati</taxon>
        <taxon>Pseudomonadota</taxon>
        <taxon>Gammaproteobacteria</taxon>
        <taxon>Pseudomonadales</taxon>
        <taxon>Pseudomonadaceae</taxon>
        <taxon>Pseudomonas</taxon>
    </lineage>
</organism>
<dbReference type="STRING" id="425504.SAMN05216206_2755"/>
<dbReference type="EMBL" id="FOQL01000003">
    <property type="protein sequence ID" value="SFI69053.1"/>
    <property type="molecule type" value="Genomic_DNA"/>
</dbReference>
<evidence type="ECO:0000313" key="1">
    <source>
        <dbReference type="EMBL" id="SFI69053.1"/>
    </source>
</evidence>
<sequence length="148" mass="16624">MEQLRLTKTGSIKSLFLNMDEQFQQIQINFLKHITRWQEIASDLGNEFEVVSENPPYGKGTVFGKKYTVKMSLTVPNLKSAECLGCIRVLAAHAVTGEPMEVETYLMTQGLNFFSKNTMTPILMDGSARTEYQVICESIYAVAESPDT</sequence>
<name>A0A1I3K993_9PSED</name>
<gene>
    <name evidence="1" type="ORF">SAMN05216206_2755</name>
</gene>
<accession>A0A1I3K993</accession>
<protein>
    <submittedName>
        <fullName evidence="1">Uncharacterized protein</fullName>
    </submittedName>
</protein>
<reference evidence="2" key="1">
    <citation type="submission" date="2016-10" db="EMBL/GenBank/DDBJ databases">
        <authorList>
            <person name="Varghese N."/>
            <person name="Submissions S."/>
        </authorList>
    </citation>
    <scope>NUCLEOTIDE SEQUENCE [LARGE SCALE GENOMIC DNA]</scope>
    <source>
        <strain evidence="2">LMG 24016</strain>
    </source>
</reference>
<proteinExistence type="predicted"/>
<dbReference type="OrthoDB" id="10016407at2"/>
<evidence type="ECO:0000313" key="2">
    <source>
        <dbReference type="Proteomes" id="UP000243606"/>
    </source>
</evidence>
<dbReference type="AlphaFoldDB" id="A0A1I3K993"/>
<dbReference type="Proteomes" id="UP000243606">
    <property type="component" value="Unassembled WGS sequence"/>
</dbReference>